<dbReference type="InterPro" id="IPR058648">
    <property type="entry name" value="HH_CzcB-like"/>
</dbReference>
<dbReference type="InterPro" id="IPR006143">
    <property type="entry name" value="RND_pump_MFP"/>
</dbReference>
<dbReference type="RefSeq" id="WP_184185244.1">
    <property type="nucleotide sequence ID" value="NZ_JACHLE010000001.1"/>
</dbReference>
<name>A0A840KB58_9FLAO</name>
<dbReference type="NCBIfam" id="TIGR01730">
    <property type="entry name" value="RND_mfp"/>
    <property type="match status" value="1"/>
</dbReference>
<comment type="similarity">
    <text evidence="1">Belongs to the membrane fusion protein (MFP) (TC 8.A.1) family.</text>
</comment>
<dbReference type="InterPro" id="IPR058637">
    <property type="entry name" value="YknX-like_C"/>
</dbReference>
<dbReference type="PROSITE" id="PS51257">
    <property type="entry name" value="PROKAR_LIPOPROTEIN"/>
    <property type="match status" value="1"/>
</dbReference>
<evidence type="ECO:0000313" key="6">
    <source>
        <dbReference type="EMBL" id="MBB4805685.1"/>
    </source>
</evidence>
<evidence type="ECO:0000259" key="3">
    <source>
        <dbReference type="Pfam" id="PF25893"/>
    </source>
</evidence>
<feature type="domain" description="CusB-like beta-barrel" evidence="4">
    <location>
        <begin position="264"/>
        <end position="335"/>
    </location>
</feature>
<evidence type="ECO:0000313" key="7">
    <source>
        <dbReference type="Proteomes" id="UP000592180"/>
    </source>
</evidence>
<dbReference type="AlphaFoldDB" id="A0A840KB58"/>
<dbReference type="Gene3D" id="1.10.287.470">
    <property type="entry name" value="Helix hairpin bin"/>
    <property type="match status" value="1"/>
</dbReference>
<keyword evidence="7" id="KW-1185">Reference proteome</keyword>
<organism evidence="6 7">
    <name type="scientific">Chryseobacterium defluvii</name>
    <dbReference type="NCBI Taxonomy" id="160396"/>
    <lineage>
        <taxon>Bacteria</taxon>
        <taxon>Pseudomonadati</taxon>
        <taxon>Bacteroidota</taxon>
        <taxon>Flavobacteriia</taxon>
        <taxon>Flavobacteriales</taxon>
        <taxon>Weeksellaceae</taxon>
        <taxon>Chryseobacterium group</taxon>
        <taxon>Chryseobacterium</taxon>
    </lineage>
</organism>
<dbReference type="Gene3D" id="2.40.30.170">
    <property type="match status" value="1"/>
</dbReference>
<evidence type="ECO:0000256" key="1">
    <source>
        <dbReference type="ARBA" id="ARBA00009477"/>
    </source>
</evidence>
<dbReference type="Pfam" id="PF25989">
    <property type="entry name" value="YknX_C"/>
    <property type="match status" value="1"/>
</dbReference>
<evidence type="ECO:0000259" key="5">
    <source>
        <dbReference type="Pfam" id="PF25989"/>
    </source>
</evidence>
<dbReference type="SUPFAM" id="SSF111369">
    <property type="entry name" value="HlyD-like secretion proteins"/>
    <property type="match status" value="1"/>
</dbReference>
<evidence type="ECO:0000259" key="4">
    <source>
        <dbReference type="Pfam" id="PF25954"/>
    </source>
</evidence>
<gene>
    <name evidence="6" type="ORF">HNP38_000957</name>
</gene>
<dbReference type="InterPro" id="IPR058792">
    <property type="entry name" value="Beta-barrel_RND_2"/>
</dbReference>
<keyword evidence="2" id="KW-0175">Coiled coil</keyword>
<dbReference type="Pfam" id="PF25954">
    <property type="entry name" value="Beta-barrel_RND_2"/>
    <property type="match status" value="1"/>
</dbReference>
<accession>A0A840KB58</accession>
<dbReference type="Proteomes" id="UP000592180">
    <property type="component" value="Unassembled WGS sequence"/>
</dbReference>
<dbReference type="Pfam" id="PF25893">
    <property type="entry name" value="HH_CzcB"/>
    <property type="match status" value="1"/>
</dbReference>
<proteinExistence type="inferred from homology"/>
<dbReference type="PANTHER" id="PTHR30469:SF15">
    <property type="entry name" value="HLYD FAMILY OF SECRETION PROTEINS"/>
    <property type="match status" value="1"/>
</dbReference>
<feature type="coiled-coil region" evidence="2">
    <location>
        <begin position="186"/>
        <end position="220"/>
    </location>
</feature>
<sequence>MKKIFLPLALILSLAACKKEGDVQDKTLEALIKTKDVKGLQAYKDRQKAKMDSLNSVMAEVDKNLTAWGVSQTTGYVSVQKLQQTSFAHNVEIQGNVTTDQDVNVQSQFNGTLTLYVREGQRVNRGQVIGRIADGGLNDQHKQALIQVSAMNAQLQQVKSQANLARITYEKQSALWKQKIGSEYQYLQAKTNYESAQKQIAAAQSQVAATQKAADAVRANLVKTTVVAPFSGVIDKVITQNGQAVSAAPASDIVKLISLGIMRVEANVPETYLANIKPGTSVEVFFPALNKTIKSSVRLVGNYIDPATRTFTIQVPVSNEGGYIKPNLLAQIKIQDYLNPSAIQIPAQYIYEDAAHKSYVFIATNINGENGVAKKVFVETGQKSENSVEITRGLKADDVIITDGSKNLTEGQKVKISK</sequence>
<dbReference type="GO" id="GO:1990281">
    <property type="term" value="C:efflux pump complex"/>
    <property type="evidence" value="ECO:0007669"/>
    <property type="project" value="TreeGrafter"/>
</dbReference>
<comment type="caution">
    <text evidence="6">The sequence shown here is derived from an EMBL/GenBank/DDBJ whole genome shotgun (WGS) entry which is preliminary data.</text>
</comment>
<feature type="domain" description="CzcB-like alpha-helical hairpin" evidence="3">
    <location>
        <begin position="151"/>
        <end position="209"/>
    </location>
</feature>
<dbReference type="Gene3D" id="2.40.420.20">
    <property type="match status" value="1"/>
</dbReference>
<dbReference type="EMBL" id="JACHLE010000001">
    <property type="protein sequence ID" value="MBB4805685.1"/>
    <property type="molecule type" value="Genomic_DNA"/>
</dbReference>
<reference evidence="6 7" key="1">
    <citation type="submission" date="2020-08" db="EMBL/GenBank/DDBJ databases">
        <title>Functional genomics of gut bacteria from endangered species of beetles.</title>
        <authorList>
            <person name="Carlos-Shanley C."/>
        </authorList>
    </citation>
    <scope>NUCLEOTIDE SEQUENCE [LARGE SCALE GENOMIC DNA]</scope>
    <source>
        <strain evidence="6 7">S00151</strain>
    </source>
</reference>
<dbReference type="PANTHER" id="PTHR30469">
    <property type="entry name" value="MULTIDRUG RESISTANCE PROTEIN MDTA"/>
    <property type="match status" value="1"/>
</dbReference>
<dbReference type="Gene3D" id="2.40.50.100">
    <property type="match status" value="1"/>
</dbReference>
<feature type="domain" description="YknX-like C-terminal permuted SH3-like" evidence="5">
    <location>
        <begin position="343"/>
        <end position="416"/>
    </location>
</feature>
<protein>
    <submittedName>
        <fullName evidence="6">RND family efflux transporter MFP subunit</fullName>
    </submittedName>
</protein>
<evidence type="ECO:0000256" key="2">
    <source>
        <dbReference type="SAM" id="Coils"/>
    </source>
</evidence>
<dbReference type="GO" id="GO:0015562">
    <property type="term" value="F:efflux transmembrane transporter activity"/>
    <property type="evidence" value="ECO:0007669"/>
    <property type="project" value="TreeGrafter"/>
</dbReference>